<name>A0ABP6VWC6_9ACTN</name>
<dbReference type="Proteomes" id="UP001500707">
    <property type="component" value="Unassembled WGS sequence"/>
</dbReference>
<dbReference type="RefSeq" id="WP_346181686.1">
    <property type="nucleotide sequence ID" value="NZ_BAABCE010000004.1"/>
</dbReference>
<gene>
    <name evidence="1" type="ORF">GCM10022295_25690</name>
</gene>
<reference evidence="2" key="1">
    <citation type="journal article" date="2019" name="Int. J. Syst. Evol. Microbiol.">
        <title>The Global Catalogue of Microorganisms (GCM) 10K type strain sequencing project: providing services to taxonomists for standard genome sequencing and annotation.</title>
        <authorList>
            <consortium name="The Broad Institute Genomics Platform"/>
            <consortium name="The Broad Institute Genome Sequencing Center for Infectious Disease"/>
            <person name="Wu L."/>
            <person name="Ma J."/>
        </authorList>
    </citation>
    <scope>NUCLEOTIDE SEQUENCE [LARGE SCALE GENOMIC DNA]</scope>
    <source>
        <strain evidence="2">JCM 17656</strain>
    </source>
</reference>
<organism evidence="1 2">
    <name type="scientific">Streptomyces osmaniensis</name>
    <dbReference type="NCBI Taxonomy" id="593134"/>
    <lineage>
        <taxon>Bacteria</taxon>
        <taxon>Bacillati</taxon>
        <taxon>Actinomycetota</taxon>
        <taxon>Actinomycetes</taxon>
        <taxon>Kitasatosporales</taxon>
        <taxon>Streptomycetaceae</taxon>
        <taxon>Streptomyces</taxon>
    </lineage>
</organism>
<comment type="caution">
    <text evidence="1">The sequence shown here is derived from an EMBL/GenBank/DDBJ whole genome shotgun (WGS) entry which is preliminary data.</text>
</comment>
<evidence type="ECO:0000313" key="2">
    <source>
        <dbReference type="Proteomes" id="UP001500707"/>
    </source>
</evidence>
<sequence length="169" mass="18522">MDKSLLTHIDAAAGSGKVTISADDSTILGIVKDAIKNGRTASFYLTKSQAEAFKLWYWTPERIKSVGLRAVSDDEKKRIKSELGVDVGTFRCSRIECVCGHTYGGFEFLQQGIRQHGADAVRSVFELENSKLLQVNTTLLAICPNCDELLGRGITYEGDEYAGCSCCQE</sequence>
<protein>
    <submittedName>
        <fullName evidence="1">Uncharacterized protein</fullName>
    </submittedName>
</protein>
<proteinExistence type="predicted"/>
<accession>A0ABP6VWC6</accession>
<dbReference type="EMBL" id="BAABCE010000004">
    <property type="protein sequence ID" value="GAA3542518.1"/>
    <property type="molecule type" value="Genomic_DNA"/>
</dbReference>
<evidence type="ECO:0000313" key="1">
    <source>
        <dbReference type="EMBL" id="GAA3542518.1"/>
    </source>
</evidence>
<keyword evidence="2" id="KW-1185">Reference proteome</keyword>